<dbReference type="EMBL" id="MG324354">
    <property type="protein sequence ID" value="ATW62924.1"/>
    <property type="molecule type" value="Genomic_DNA"/>
</dbReference>
<dbReference type="Proteomes" id="UP000241216">
    <property type="component" value="Segment"/>
</dbReference>
<evidence type="ECO:0000313" key="3">
    <source>
        <dbReference type="Proteomes" id="UP000241216"/>
    </source>
</evidence>
<feature type="region of interest" description="Disordered" evidence="1">
    <location>
        <begin position="37"/>
        <end position="77"/>
    </location>
</feature>
<reference evidence="3" key="1">
    <citation type="submission" date="2017-10" db="EMBL/GenBank/DDBJ databases">
        <title>Complete nucleotide sequences and annotations of phi673 and phi674, two new lytic phages of Corynebacterium glutamicum ATCC 13032.</title>
        <authorList>
            <person name="Yomantas Y.A.V."/>
            <person name="Abalakina E.G."/>
            <person name="Lobanova J.S."/>
            <person name="Mamontov V.T.A."/>
            <person name="Stoynova N.V."/>
            <person name="Mashko S.V."/>
        </authorList>
    </citation>
    <scope>NUCLEOTIDE SEQUENCE [LARGE SCALE GENOMIC DNA]</scope>
</reference>
<evidence type="ECO:0000313" key="2">
    <source>
        <dbReference type="EMBL" id="ATW62924.1"/>
    </source>
</evidence>
<evidence type="ECO:0000256" key="1">
    <source>
        <dbReference type="SAM" id="MobiDB-lite"/>
    </source>
</evidence>
<proteinExistence type="predicted"/>
<gene>
    <name evidence="2" type="ORF">phi674_gp06</name>
</gene>
<protein>
    <submittedName>
        <fullName evidence="2">Uncharacterized protein</fullName>
    </submittedName>
</protein>
<feature type="compositionally biased region" description="Basic and acidic residues" evidence="1">
    <location>
        <begin position="59"/>
        <end position="77"/>
    </location>
</feature>
<sequence length="77" mass="8568">MSKLRRYRVKVAGGYSVVMQLDPDTAKERYPEAVEVAARASGDTQTKATAPAKRTRKVAPKDPEEPKDPKDPEEPKE</sequence>
<accession>A0A2H4PJ01</accession>
<name>A0A2H4PJ01_9CAUD</name>
<organism evidence="2 3">
    <name type="scientific">Corynebacterium phage phi674</name>
    <dbReference type="NCBI Taxonomy" id="2052822"/>
    <lineage>
        <taxon>Viruses</taxon>
        <taxon>Duplodnaviria</taxon>
        <taxon>Heunggongvirae</taxon>
        <taxon>Uroviricota</taxon>
        <taxon>Caudoviricetes</taxon>
        <taxon>Ikedavirus</taxon>
        <taxon>Ikedavirus phi674</taxon>
    </lineage>
</organism>
<keyword evidence="3" id="KW-1185">Reference proteome</keyword>
<dbReference type="OrthoDB" id="40309at10239"/>